<organism evidence="1 2">
    <name type="scientific">Herbiconiux daphne</name>
    <dbReference type="NCBI Taxonomy" id="2970914"/>
    <lineage>
        <taxon>Bacteria</taxon>
        <taxon>Bacillati</taxon>
        <taxon>Actinomycetota</taxon>
        <taxon>Actinomycetes</taxon>
        <taxon>Micrococcales</taxon>
        <taxon>Microbacteriaceae</taxon>
        <taxon>Herbiconiux</taxon>
    </lineage>
</organism>
<dbReference type="Proteomes" id="UP001165586">
    <property type="component" value="Unassembled WGS sequence"/>
</dbReference>
<proteinExistence type="predicted"/>
<reference evidence="1" key="1">
    <citation type="submission" date="2022-08" db="EMBL/GenBank/DDBJ databases">
        <authorList>
            <person name="Deng Y."/>
            <person name="Han X.-F."/>
            <person name="Zhang Y.-Q."/>
        </authorList>
    </citation>
    <scope>NUCLEOTIDE SEQUENCE</scope>
    <source>
        <strain evidence="1">CPCC 203386</strain>
    </source>
</reference>
<protein>
    <submittedName>
        <fullName evidence="1">Nitroreductase family deazaflavin-dependent oxidoreductase</fullName>
    </submittedName>
</protein>
<gene>
    <name evidence="1" type="ORF">N1032_08690</name>
</gene>
<sequence length="159" mass="17169">MARYAPSGTPSGTPFCLAAARAQTGGMVGRVRRGFFWVLKNTLNRGALRLARRGVGPFYLLRHTGRRSGREFEVPLILAPVADGLVAELTYGENVNWYRNVVASGSGTVLRGRRKWRVVAVEPMSAEAGLAAFGGAPAVVLRLLGKREFRLLRTASDGA</sequence>
<dbReference type="EMBL" id="JANLCJ010000002">
    <property type="protein sequence ID" value="MCS5733815.1"/>
    <property type="molecule type" value="Genomic_DNA"/>
</dbReference>
<evidence type="ECO:0000313" key="1">
    <source>
        <dbReference type="EMBL" id="MCS5733815.1"/>
    </source>
</evidence>
<dbReference type="InterPro" id="IPR012349">
    <property type="entry name" value="Split_barrel_FMN-bd"/>
</dbReference>
<comment type="caution">
    <text evidence="1">The sequence shown here is derived from an EMBL/GenBank/DDBJ whole genome shotgun (WGS) entry which is preliminary data.</text>
</comment>
<evidence type="ECO:0000313" key="2">
    <source>
        <dbReference type="Proteomes" id="UP001165586"/>
    </source>
</evidence>
<keyword evidence="2" id="KW-1185">Reference proteome</keyword>
<accession>A0ABT2H1K3</accession>
<dbReference type="RefSeq" id="WP_259538635.1">
    <property type="nucleotide sequence ID" value="NZ_JANLCJ010000002.1"/>
</dbReference>
<dbReference type="Gene3D" id="2.30.110.10">
    <property type="entry name" value="Electron Transport, Fmn-binding Protein, Chain A"/>
    <property type="match status" value="1"/>
</dbReference>
<name>A0ABT2H1K3_9MICO</name>